<dbReference type="HOGENOM" id="CLU_085786_3_0_1"/>
<evidence type="ECO:0000313" key="2">
    <source>
        <dbReference type="Proteomes" id="UP000054477"/>
    </source>
</evidence>
<evidence type="ECO:0000313" key="1">
    <source>
        <dbReference type="EMBL" id="KIJ95504.1"/>
    </source>
</evidence>
<organism evidence="1 2">
    <name type="scientific">Laccaria amethystina LaAM-08-1</name>
    <dbReference type="NCBI Taxonomy" id="1095629"/>
    <lineage>
        <taxon>Eukaryota</taxon>
        <taxon>Fungi</taxon>
        <taxon>Dikarya</taxon>
        <taxon>Basidiomycota</taxon>
        <taxon>Agaricomycotina</taxon>
        <taxon>Agaricomycetes</taxon>
        <taxon>Agaricomycetidae</taxon>
        <taxon>Agaricales</taxon>
        <taxon>Agaricineae</taxon>
        <taxon>Hydnangiaceae</taxon>
        <taxon>Laccaria</taxon>
    </lineage>
</organism>
<proteinExistence type="predicted"/>
<gene>
    <name evidence="1" type="ORF">K443DRAFT_682951</name>
</gene>
<sequence length="191" mass="20848">MDTVWPPSILTCFSTIPSNPRENDYWPPYNKLLNVLFPPDGPFTVGPQTHPIAESRKSIDFLAEYQVFWGDAPVFILEIKTGPKLGLVSAREEADLQIRTCLRDLIGICPLSKLHAISAIGTKLCFYTVEAGSAITPPRIVGKDQLATDTAPPGRWDCDVLEAEGAARLKAIVHEIGQACAQLGPVTHVTQ</sequence>
<dbReference type="Proteomes" id="UP000054477">
    <property type="component" value="Unassembled WGS sequence"/>
</dbReference>
<keyword evidence="2" id="KW-1185">Reference proteome</keyword>
<name>A0A0C9WJY5_9AGAR</name>
<reference evidence="2" key="2">
    <citation type="submission" date="2015-01" db="EMBL/GenBank/DDBJ databases">
        <title>Evolutionary Origins and Diversification of the Mycorrhizal Mutualists.</title>
        <authorList>
            <consortium name="DOE Joint Genome Institute"/>
            <consortium name="Mycorrhizal Genomics Consortium"/>
            <person name="Kohler A."/>
            <person name="Kuo A."/>
            <person name="Nagy L.G."/>
            <person name="Floudas D."/>
            <person name="Copeland A."/>
            <person name="Barry K.W."/>
            <person name="Cichocki N."/>
            <person name="Veneault-Fourrey C."/>
            <person name="LaButti K."/>
            <person name="Lindquist E.A."/>
            <person name="Lipzen A."/>
            <person name="Lundell T."/>
            <person name="Morin E."/>
            <person name="Murat C."/>
            <person name="Riley R."/>
            <person name="Ohm R."/>
            <person name="Sun H."/>
            <person name="Tunlid A."/>
            <person name="Henrissat B."/>
            <person name="Grigoriev I.V."/>
            <person name="Hibbett D.S."/>
            <person name="Martin F."/>
        </authorList>
    </citation>
    <scope>NUCLEOTIDE SEQUENCE [LARGE SCALE GENOMIC DNA]</scope>
    <source>
        <strain evidence="2">LaAM-08-1</strain>
    </source>
</reference>
<accession>A0A0C9WJY5</accession>
<protein>
    <submittedName>
        <fullName evidence="1">Uncharacterized protein</fullName>
    </submittedName>
</protein>
<dbReference type="EMBL" id="KN838753">
    <property type="protein sequence ID" value="KIJ95504.1"/>
    <property type="molecule type" value="Genomic_DNA"/>
</dbReference>
<dbReference type="OrthoDB" id="5362978at2759"/>
<reference evidence="1 2" key="1">
    <citation type="submission" date="2014-04" db="EMBL/GenBank/DDBJ databases">
        <authorList>
            <consortium name="DOE Joint Genome Institute"/>
            <person name="Kuo A."/>
            <person name="Kohler A."/>
            <person name="Nagy L.G."/>
            <person name="Floudas D."/>
            <person name="Copeland A."/>
            <person name="Barry K.W."/>
            <person name="Cichocki N."/>
            <person name="Veneault-Fourrey C."/>
            <person name="LaButti K."/>
            <person name="Lindquist E.A."/>
            <person name="Lipzen A."/>
            <person name="Lundell T."/>
            <person name="Morin E."/>
            <person name="Murat C."/>
            <person name="Sun H."/>
            <person name="Tunlid A."/>
            <person name="Henrissat B."/>
            <person name="Grigoriev I.V."/>
            <person name="Hibbett D.S."/>
            <person name="Martin F."/>
            <person name="Nordberg H.P."/>
            <person name="Cantor M.N."/>
            <person name="Hua S.X."/>
        </authorList>
    </citation>
    <scope>NUCLEOTIDE SEQUENCE [LARGE SCALE GENOMIC DNA]</scope>
    <source>
        <strain evidence="1 2">LaAM-08-1</strain>
    </source>
</reference>
<dbReference type="AlphaFoldDB" id="A0A0C9WJY5"/>
<dbReference type="STRING" id="1095629.A0A0C9WJY5"/>